<keyword evidence="7 9" id="KW-0413">Isomerase</keyword>
<evidence type="ECO:0000256" key="5">
    <source>
        <dbReference type="ARBA" id="ARBA00022723"/>
    </source>
</evidence>
<dbReference type="InterPro" id="IPR050099">
    <property type="entry name" value="SIS_GmhA/DiaA_subfam"/>
</dbReference>
<dbReference type="AlphaFoldDB" id="A0A1G5CPT2"/>
<comment type="miscellaneous">
    <text evidence="9">The reaction produces a racemic mixture of D-glycero-alpha-D-manno-heptose 7-phosphate and D-glycero-beta-D-manno-heptose 7-phosphate.</text>
</comment>
<dbReference type="EMBL" id="FMUX01000003">
    <property type="protein sequence ID" value="SCY04288.1"/>
    <property type="molecule type" value="Genomic_DNA"/>
</dbReference>
<dbReference type="Pfam" id="PF13580">
    <property type="entry name" value="SIS_2"/>
    <property type="match status" value="1"/>
</dbReference>
<reference evidence="11 12" key="1">
    <citation type="submission" date="2016-10" db="EMBL/GenBank/DDBJ databases">
        <authorList>
            <person name="de Groot N.N."/>
        </authorList>
    </citation>
    <scope>NUCLEOTIDE SEQUENCE [LARGE SCALE GENOMIC DNA]</scope>
    <source>
        <strain evidence="11 12">AA1</strain>
    </source>
</reference>
<comment type="function">
    <text evidence="9">Catalyzes the isomerization of sedoheptulose 7-phosphate in D-glycero-D-manno-heptose 7-phosphate.</text>
</comment>
<feature type="binding site" evidence="9">
    <location>
        <begin position="117"/>
        <end position="119"/>
    </location>
    <ligand>
        <name>substrate</name>
    </ligand>
</feature>
<evidence type="ECO:0000256" key="6">
    <source>
        <dbReference type="ARBA" id="ARBA00022833"/>
    </source>
</evidence>
<dbReference type="EC" id="5.3.1.28" evidence="9"/>
<keyword evidence="6 9" id="KW-0862">Zinc</keyword>
<dbReference type="InterPro" id="IPR046348">
    <property type="entry name" value="SIS_dom_sf"/>
</dbReference>
<evidence type="ECO:0000256" key="4">
    <source>
        <dbReference type="ARBA" id="ARBA00022490"/>
    </source>
</evidence>
<comment type="subcellular location">
    <subcellularLocation>
        <location evidence="2 9">Cytoplasm</location>
    </subcellularLocation>
</comment>
<organism evidence="11 12">
    <name type="scientific">Desulfoluna spongiiphila</name>
    <dbReference type="NCBI Taxonomy" id="419481"/>
    <lineage>
        <taxon>Bacteria</taxon>
        <taxon>Pseudomonadati</taxon>
        <taxon>Thermodesulfobacteriota</taxon>
        <taxon>Desulfobacteria</taxon>
        <taxon>Desulfobacterales</taxon>
        <taxon>Desulfolunaceae</taxon>
        <taxon>Desulfoluna</taxon>
    </lineage>
</organism>
<comment type="catalytic activity">
    <reaction evidence="1 9">
        <text>2 D-sedoheptulose 7-phosphate = D-glycero-alpha-D-manno-heptose 7-phosphate + D-glycero-beta-D-manno-heptose 7-phosphate</text>
        <dbReference type="Rhea" id="RHEA:27489"/>
        <dbReference type="ChEBI" id="CHEBI:57483"/>
        <dbReference type="ChEBI" id="CHEBI:60203"/>
        <dbReference type="ChEBI" id="CHEBI:60204"/>
        <dbReference type="EC" id="5.3.1.28"/>
    </reaction>
</comment>
<feature type="domain" description="SIS" evidence="10">
    <location>
        <begin position="34"/>
        <end position="191"/>
    </location>
</feature>
<dbReference type="GO" id="GO:0005737">
    <property type="term" value="C:cytoplasm"/>
    <property type="evidence" value="ECO:0007669"/>
    <property type="project" value="UniProtKB-SubCell"/>
</dbReference>
<feature type="binding site" evidence="9">
    <location>
        <position position="62"/>
    </location>
    <ligand>
        <name>Zn(2+)</name>
        <dbReference type="ChEBI" id="CHEBI:29105"/>
    </ligand>
</feature>
<dbReference type="Gene3D" id="3.40.50.10490">
    <property type="entry name" value="Glucose-6-phosphate isomerase like protein, domain 1"/>
    <property type="match status" value="1"/>
</dbReference>
<name>A0A1G5CPT2_9BACT</name>
<dbReference type="PROSITE" id="PS51464">
    <property type="entry name" value="SIS"/>
    <property type="match status" value="1"/>
</dbReference>
<comment type="pathway">
    <text evidence="9">Carbohydrate biosynthesis; D-glycero-D-manno-heptose 7-phosphate biosynthesis; D-glycero-alpha-D-manno-heptose 7-phosphate and D-glycero-beta-D-manno-heptose 7-phosphate from sedoheptulose 7-phosphate: step 1/1.</text>
</comment>
<feature type="binding site" evidence="9">
    <location>
        <position position="176"/>
    </location>
    <ligand>
        <name>Zn(2+)</name>
        <dbReference type="ChEBI" id="CHEBI:29105"/>
    </ligand>
</feature>
<feature type="binding site" evidence="9">
    <location>
        <position position="168"/>
    </location>
    <ligand>
        <name>Zn(2+)</name>
        <dbReference type="ChEBI" id="CHEBI:29105"/>
    </ligand>
</feature>
<dbReference type="HAMAP" id="MF_00067">
    <property type="entry name" value="GmhA"/>
    <property type="match status" value="1"/>
</dbReference>
<dbReference type="GO" id="GO:0008968">
    <property type="term" value="F:D-sedoheptulose 7-phosphate isomerase activity"/>
    <property type="evidence" value="ECO:0007669"/>
    <property type="project" value="UniProtKB-UniRule"/>
</dbReference>
<feature type="binding site" evidence="9">
    <location>
        <begin position="91"/>
        <end position="92"/>
    </location>
    <ligand>
        <name>substrate</name>
    </ligand>
</feature>
<dbReference type="GO" id="GO:2001061">
    <property type="term" value="P:D-glycero-D-manno-heptose 7-phosphate biosynthetic process"/>
    <property type="evidence" value="ECO:0007669"/>
    <property type="project" value="UniProtKB-UniPathway"/>
</dbReference>
<feature type="binding site" evidence="9">
    <location>
        <begin position="49"/>
        <end position="51"/>
    </location>
    <ligand>
        <name>substrate</name>
    </ligand>
</feature>
<dbReference type="PANTHER" id="PTHR30390">
    <property type="entry name" value="SEDOHEPTULOSE 7-PHOSPHATE ISOMERASE / DNAA INITIATOR-ASSOCIATING FACTOR FOR REPLICATION INITIATION"/>
    <property type="match status" value="1"/>
</dbReference>
<sequence>MIDIINDTLQASIDTKKSAIAENDQRLVKSARLMAESLTAGGKILLFGNGGSAADAQHIAAEFVNRFQTERVPLASIALTTDSSIITSIGNDYSFEEIFSKQVTALGRKNDVAVGISTSGNSPNVVKALKAAEKVGMHTVAFTGKGGQAADMAEIALTVPVGVTARIQESHILMGHILCDLVDRILFPENF</sequence>
<proteinExistence type="inferred from homology"/>
<evidence type="ECO:0000256" key="1">
    <source>
        <dbReference type="ARBA" id="ARBA00000348"/>
    </source>
</evidence>
<evidence type="ECO:0000256" key="9">
    <source>
        <dbReference type="HAMAP-Rule" id="MF_00067"/>
    </source>
</evidence>
<evidence type="ECO:0000256" key="2">
    <source>
        <dbReference type="ARBA" id="ARBA00004496"/>
    </source>
</evidence>
<dbReference type="RefSeq" id="WP_092209268.1">
    <property type="nucleotide sequence ID" value="NZ_FMUX01000003.1"/>
</dbReference>
<evidence type="ECO:0000256" key="7">
    <source>
        <dbReference type="ARBA" id="ARBA00023235"/>
    </source>
</evidence>
<dbReference type="OrthoDB" id="9810929at2"/>
<keyword evidence="12" id="KW-1185">Reference proteome</keyword>
<evidence type="ECO:0000259" key="10">
    <source>
        <dbReference type="PROSITE" id="PS51464"/>
    </source>
</evidence>
<keyword evidence="8 9" id="KW-0119">Carbohydrate metabolism</keyword>
<dbReference type="STRING" id="419481.SAMN05216233_103134"/>
<dbReference type="InterPro" id="IPR035461">
    <property type="entry name" value="GmhA/DiaA"/>
</dbReference>
<dbReference type="InterPro" id="IPR001347">
    <property type="entry name" value="SIS_dom"/>
</dbReference>
<feature type="binding site" evidence="9">
    <location>
        <position position="168"/>
    </location>
    <ligand>
        <name>substrate</name>
    </ligand>
</feature>
<protein>
    <recommendedName>
        <fullName evidence="9">Phosphoheptose isomerase</fullName>
        <ecNumber evidence="9">5.3.1.28</ecNumber>
    </recommendedName>
    <alternativeName>
        <fullName evidence="9">Sedoheptulose 7-phosphate isomerase</fullName>
    </alternativeName>
</protein>
<comment type="similarity">
    <text evidence="3 9">Belongs to the SIS family. GmhA subfamily.</text>
</comment>
<dbReference type="GO" id="GO:0097367">
    <property type="term" value="F:carbohydrate derivative binding"/>
    <property type="evidence" value="ECO:0007669"/>
    <property type="project" value="InterPro"/>
</dbReference>
<feature type="binding site" evidence="9">
    <location>
        <position position="62"/>
    </location>
    <ligand>
        <name>substrate</name>
    </ligand>
</feature>
<dbReference type="GO" id="GO:0005975">
    <property type="term" value="P:carbohydrate metabolic process"/>
    <property type="evidence" value="ECO:0007669"/>
    <property type="project" value="UniProtKB-UniRule"/>
</dbReference>
<feature type="binding site" evidence="9">
    <location>
        <position position="58"/>
    </location>
    <ligand>
        <name>Zn(2+)</name>
        <dbReference type="ChEBI" id="CHEBI:29105"/>
    </ligand>
</feature>
<gene>
    <name evidence="9" type="primary">gmhA</name>
    <name evidence="11" type="ORF">SAMN05216233_103134</name>
</gene>
<dbReference type="GO" id="GO:0008270">
    <property type="term" value="F:zinc ion binding"/>
    <property type="evidence" value="ECO:0007669"/>
    <property type="project" value="UniProtKB-UniRule"/>
</dbReference>
<keyword evidence="5 9" id="KW-0479">Metal-binding</keyword>
<keyword evidence="4 9" id="KW-0963">Cytoplasm</keyword>
<dbReference type="PANTHER" id="PTHR30390:SF6">
    <property type="entry name" value="DNAA INITIATOR-ASSOCIATING PROTEIN DIAA"/>
    <property type="match status" value="1"/>
</dbReference>
<accession>A0A1G5CPT2</accession>
<evidence type="ECO:0000313" key="11">
    <source>
        <dbReference type="EMBL" id="SCY04288.1"/>
    </source>
</evidence>
<comment type="cofactor">
    <cofactor evidence="9">
        <name>Zn(2+)</name>
        <dbReference type="ChEBI" id="CHEBI:29105"/>
    </cofactor>
    <text evidence="9">Binds 1 zinc ion per subunit.</text>
</comment>
<dbReference type="UniPathway" id="UPA00041">
    <property type="reaction ID" value="UER00436"/>
</dbReference>
<dbReference type="InterPro" id="IPR004515">
    <property type="entry name" value="Phosphoheptose_Isoase"/>
</dbReference>
<dbReference type="Proteomes" id="UP000198870">
    <property type="component" value="Unassembled WGS sequence"/>
</dbReference>
<feature type="binding site" evidence="9">
    <location>
        <position position="122"/>
    </location>
    <ligand>
        <name>substrate</name>
    </ligand>
</feature>
<evidence type="ECO:0000313" key="12">
    <source>
        <dbReference type="Proteomes" id="UP000198870"/>
    </source>
</evidence>
<dbReference type="CDD" id="cd05006">
    <property type="entry name" value="SIS_GmhA"/>
    <property type="match status" value="1"/>
</dbReference>
<evidence type="ECO:0000256" key="8">
    <source>
        <dbReference type="ARBA" id="ARBA00023277"/>
    </source>
</evidence>
<dbReference type="SUPFAM" id="SSF53697">
    <property type="entry name" value="SIS domain"/>
    <property type="match status" value="1"/>
</dbReference>
<evidence type="ECO:0000256" key="3">
    <source>
        <dbReference type="ARBA" id="ARBA00009894"/>
    </source>
</evidence>